<sequence>MQQSRPAKRASTPGLAAPVPASARQPCLPSLCLFVPPTHPPVLPDVIGGTSACLLGPPFITISLPSSTAWSSSHLLLLIRIDPVSICTTSTSDLRWPRVGAAIPRPLRLHRPRTILHLLFSPCKKKHGSGRVSPALWPSWKPSAAFAKHLHTNYSATRHTYLLSTIDGL</sequence>
<name>A0A9W4XE55_9PLEO</name>
<feature type="region of interest" description="Disordered" evidence="1">
    <location>
        <begin position="1"/>
        <end position="21"/>
    </location>
</feature>
<gene>
    <name evidence="2" type="ORF">PDIGIT_LOCUS1583</name>
</gene>
<keyword evidence="3" id="KW-1185">Reference proteome</keyword>
<dbReference type="EMBL" id="CAOQHR010000001">
    <property type="protein sequence ID" value="CAI6267234.1"/>
    <property type="molecule type" value="Genomic_DNA"/>
</dbReference>
<dbReference type="AlphaFoldDB" id="A0A9W4XE55"/>
<evidence type="ECO:0000313" key="3">
    <source>
        <dbReference type="Proteomes" id="UP001152607"/>
    </source>
</evidence>
<dbReference type="Proteomes" id="UP001152607">
    <property type="component" value="Unassembled WGS sequence"/>
</dbReference>
<evidence type="ECO:0000256" key="1">
    <source>
        <dbReference type="SAM" id="MobiDB-lite"/>
    </source>
</evidence>
<organism evidence="2 3">
    <name type="scientific">Periconia digitata</name>
    <dbReference type="NCBI Taxonomy" id="1303443"/>
    <lineage>
        <taxon>Eukaryota</taxon>
        <taxon>Fungi</taxon>
        <taxon>Dikarya</taxon>
        <taxon>Ascomycota</taxon>
        <taxon>Pezizomycotina</taxon>
        <taxon>Dothideomycetes</taxon>
        <taxon>Pleosporomycetidae</taxon>
        <taxon>Pleosporales</taxon>
        <taxon>Massarineae</taxon>
        <taxon>Periconiaceae</taxon>
        <taxon>Periconia</taxon>
    </lineage>
</organism>
<reference evidence="2" key="1">
    <citation type="submission" date="2023-01" db="EMBL/GenBank/DDBJ databases">
        <authorList>
            <person name="Van Ghelder C."/>
            <person name="Rancurel C."/>
        </authorList>
    </citation>
    <scope>NUCLEOTIDE SEQUENCE</scope>
    <source>
        <strain evidence="2">CNCM I-4278</strain>
    </source>
</reference>
<comment type="caution">
    <text evidence="2">The sequence shown here is derived from an EMBL/GenBank/DDBJ whole genome shotgun (WGS) entry which is preliminary data.</text>
</comment>
<evidence type="ECO:0000313" key="2">
    <source>
        <dbReference type="EMBL" id="CAI6267234.1"/>
    </source>
</evidence>
<protein>
    <submittedName>
        <fullName evidence="2">Uncharacterized protein</fullName>
    </submittedName>
</protein>
<proteinExistence type="predicted"/>
<accession>A0A9W4XE55</accession>